<dbReference type="GO" id="GO:0008713">
    <property type="term" value="F:ADP-heptose-lipopolysaccharide heptosyltransferase activity"/>
    <property type="evidence" value="ECO:0007669"/>
    <property type="project" value="TreeGrafter"/>
</dbReference>
<dbReference type="SUPFAM" id="SSF53756">
    <property type="entry name" value="UDP-Glycosyltransferase/glycogen phosphorylase"/>
    <property type="match status" value="2"/>
</dbReference>
<dbReference type="InterPro" id="IPR030929">
    <property type="entry name" value="Aah/TibC-like"/>
</dbReference>
<gene>
    <name evidence="4" type="ORF">NIOZUU157_00352</name>
</gene>
<evidence type="ECO:0000313" key="4">
    <source>
        <dbReference type="EMBL" id="QPI16454.1"/>
    </source>
</evidence>
<sequence>MKVDKAFVLYANGAYHDVVSMAVKSINNVSDIPVIVYMMNSTASVSGADMTIPWSLNSVNTSKKDYIDRSDPNIYKLLIQRPAIILDALDKYADTVAYIDSDTVVTKNINKIFDHYPDGCEHPYFVEGIYDYLFINGRGGVETRDELHLSLEYPACDLFDVDQSVRNKYRQTGYFVAGQQSKDFISEWSWMCNHPKVITNHQLYAPYHEETIANVLLWKYNIHEGLPIMYINYTNDVDLMTLEFTGSINHKSEWVAVPAKEEHLMALHGEKNTILMQDMINKVSTKVLFLAPHLSTGGMPEFLLKRIKALKGFDIYVVEWTNYSDHFVVQKNQIKNLVSNFYTLGEDKTELLNIIKYNNIDIVHIDEMSEHLGDGSEEVLPLLYSKDRSWKIVETCHNISFRPDRDKRYHPDAYAFCTPYHLETFKNMPSHREVLEFPVDAVIHDWQSKMNAKYDLGFDINKKHVVNVGLWTKGKNQGEGIAIARKLPNVEFHFVGNQAGNFQDYWEPLMTDLPSNVTVWGERNDVDKFLLAADAFMFNSVWECNPLAIREAISYGLPILARNLAQYKDMFTPYIEDLNPMKMNNQLKRLLNEPLKYEVPKDNTSVVFGEKHSKLYNDVLNLKVDNRDYQINQSFIEKPRIEITGTSESEFTVHVYDEQELIYDNVMKVNHWSTLDRQYYTKWKTVVLKDGVEVYNETLNLRNKRVYIAFDSSSLGDSIAWIPYVLEFQNKHNCTVIVSTFKNFLFEEVYPELEFVHPGSEVPNVHAMYKIGWFYDKNREPKLPNTIPLQKAASNILGLTHKEIVPRVKSNWGNECGMKDNYNVPGKYVTIATNSTAGCKFWTREGWQEVINYLHGQGYFVINTSIENNPFDNCEKIVDTSLEYTIDCIRQSEFFIGLSSGLSWLAWAIGTPVVMISNFTEADHEFSCYRVTDESLCHGCWNNPNHKFDKGDWDWCPEHKNTPRHFECHRGIKSDKVIDMIKSII</sequence>
<dbReference type="Pfam" id="PF01075">
    <property type="entry name" value="Glyco_transf_9"/>
    <property type="match status" value="1"/>
</dbReference>
<dbReference type="InterPro" id="IPR002201">
    <property type="entry name" value="Glyco_trans_9"/>
</dbReference>
<keyword evidence="1" id="KW-0328">Glycosyltransferase</keyword>
<accession>A0A7S9XE01</accession>
<dbReference type="NCBIfam" id="TIGR04414">
    <property type="entry name" value="hepto_Aah_TibC"/>
    <property type="match status" value="1"/>
</dbReference>
<dbReference type="InterPro" id="IPR051199">
    <property type="entry name" value="LPS_LOS_Heptosyltrfase"/>
</dbReference>
<protein>
    <recommendedName>
        <fullName evidence="3">Glycosyl transferase family 1 domain-containing protein</fullName>
    </recommendedName>
</protein>
<dbReference type="Pfam" id="PF00534">
    <property type="entry name" value="Glycos_transf_1"/>
    <property type="match status" value="1"/>
</dbReference>
<proteinExistence type="predicted"/>
<name>A0A7S9XE01_9VIRU</name>
<dbReference type="PANTHER" id="PTHR30160">
    <property type="entry name" value="TETRAACYLDISACCHARIDE 4'-KINASE-RELATED"/>
    <property type="match status" value="1"/>
</dbReference>
<dbReference type="EMBL" id="MW030560">
    <property type="protein sequence ID" value="QPI16454.1"/>
    <property type="molecule type" value="Genomic_DNA"/>
</dbReference>
<feature type="domain" description="Glycosyl transferase family 1" evidence="3">
    <location>
        <begin position="457"/>
        <end position="601"/>
    </location>
</feature>
<reference evidence="4" key="1">
    <citation type="submission" date="2020-08" db="EMBL/GenBank/DDBJ databases">
        <title>Bridging the membrane lipid divide: bacteria of the FCB group superphylum have the potential to synthesize archaeal ether lipids.</title>
        <authorList>
            <person name="Villanueva L."/>
            <person name="von Meijenfeldt F.A.B."/>
            <person name="Westbye A.B."/>
            <person name="Yadav S."/>
            <person name="Hopmans E.C."/>
            <person name="Dutilh B.E."/>
            <person name="Sinninghe Damste J.S."/>
        </authorList>
    </citation>
    <scope>NUCLEOTIDE SEQUENCE</scope>
    <source>
        <strain evidence="4">NIOZ-UU157</strain>
    </source>
</reference>
<evidence type="ECO:0000256" key="1">
    <source>
        <dbReference type="ARBA" id="ARBA00022676"/>
    </source>
</evidence>
<keyword evidence="2" id="KW-0808">Transferase</keyword>
<dbReference type="Gene3D" id="3.40.50.2000">
    <property type="entry name" value="Glycogen Phosphorylase B"/>
    <property type="match status" value="2"/>
</dbReference>
<dbReference type="PANTHER" id="PTHR30160:SF1">
    <property type="entry name" value="LIPOPOLYSACCHARIDE 1,2-N-ACETYLGLUCOSAMINETRANSFERASE-RELATED"/>
    <property type="match status" value="1"/>
</dbReference>
<dbReference type="CDD" id="cd03801">
    <property type="entry name" value="GT4_PimA-like"/>
    <property type="match status" value="1"/>
</dbReference>
<evidence type="ECO:0000256" key="2">
    <source>
        <dbReference type="ARBA" id="ARBA00022679"/>
    </source>
</evidence>
<dbReference type="InterPro" id="IPR001296">
    <property type="entry name" value="Glyco_trans_1"/>
</dbReference>
<organism evidence="4">
    <name type="scientific">Virus NIOZ-UU157</name>
    <dbReference type="NCBI Taxonomy" id="2763269"/>
    <lineage>
        <taxon>Viruses</taxon>
    </lineage>
</organism>
<evidence type="ECO:0000259" key="3">
    <source>
        <dbReference type="Pfam" id="PF00534"/>
    </source>
</evidence>